<keyword evidence="3" id="KW-0804">Transcription</keyword>
<dbReference type="Proteomes" id="UP000094009">
    <property type="component" value="Unassembled WGS sequence"/>
</dbReference>
<organism evidence="5 6">
    <name type="scientific">Thalassospira tepidiphila MCCC 1A03514</name>
    <dbReference type="NCBI Taxonomy" id="1177930"/>
    <lineage>
        <taxon>Bacteria</taxon>
        <taxon>Pseudomonadati</taxon>
        <taxon>Pseudomonadota</taxon>
        <taxon>Alphaproteobacteria</taxon>
        <taxon>Rhodospirillales</taxon>
        <taxon>Thalassospiraceae</taxon>
        <taxon>Thalassospira</taxon>
    </lineage>
</organism>
<dbReference type="PANTHER" id="PTHR30146:SF2">
    <property type="entry name" value="HTH-TYPE TRANSCRIPTIONAL REGULATOR GNTR"/>
    <property type="match status" value="1"/>
</dbReference>
<evidence type="ECO:0000313" key="6">
    <source>
        <dbReference type="Proteomes" id="UP000094009"/>
    </source>
</evidence>
<dbReference type="PROSITE" id="PS00356">
    <property type="entry name" value="HTH_LACI_1"/>
    <property type="match status" value="1"/>
</dbReference>
<dbReference type="GO" id="GO:0000976">
    <property type="term" value="F:transcription cis-regulatory region binding"/>
    <property type="evidence" value="ECO:0007669"/>
    <property type="project" value="TreeGrafter"/>
</dbReference>
<dbReference type="InterPro" id="IPR028082">
    <property type="entry name" value="Peripla_BP_I"/>
</dbReference>
<keyword evidence="1" id="KW-0805">Transcription regulation</keyword>
<evidence type="ECO:0000313" key="5">
    <source>
        <dbReference type="EMBL" id="OAZ08219.1"/>
    </source>
</evidence>
<dbReference type="InterPro" id="IPR000843">
    <property type="entry name" value="HTH_LacI"/>
</dbReference>
<dbReference type="SUPFAM" id="SSF53822">
    <property type="entry name" value="Periplasmic binding protein-like I"/>
    <property type="match status" value="1"/>
</dbReference>
<dbReference type="EMBL" id="JPVZ01000010">
    <property type="protein sequence ID" value="OAZ08219.1"/>
    <property type="molecule type" value="Genomic_DNA"/>
</dbReference>
<evidence type="ECO:0000259" key="4">
    <source>
        <dbReference type="PROSITE" id="PS50932"/>
    </source>
</evidence>
<dbReference type="Pfam" id="PF00356">
    <property type="entry name" value="LacI"/>
    <property type="match status" value="1"/>
</dbReference>
<dbReference type="Gene3D" id="1.10.260.40">
    <property type="entry name" value="lambda repressor-like DNA-binding domains"/>
    <property type="match status" value="1"/>
</dbReference>
<comment type="caution">
    <text evidence="5">The sequence shown here is derived from an EMBL/GenBank/DDBJ whole genome shotgun (WGS) entry which is preliminary data.</text>
</comment>
<dbReference type="RefSeq" id="WP_064782118.1">
    <property type="nucleotide sequence ID" value="NZ_JPVZ01000010.1"/>
</dbReference>
<evidence type="ECO:0000256" key="3">
    <source>
        <dbReference type="ARBA" id="ARBA00023163"/>
    </source>
</evidence>
<dbReference type="GO" id="GO:0003700">
    <property type="term" value="F:DNA-binding transcription factor activity"/>
    <property type="evidence" value="ECO:0007669"/>
    <property type="project" value="TreeGrafter"/>
</dbReference>
<evidence type="ECO:0000256" key="2">
    <source>
        <dbReference type="ARBA" id="ARBA00023125"/>
    </source>
</evidence>
<dbReference type="Gene3D" id="3.40.50.2300">
    <property type="match status" value="2"/>
</dbReference>
<dbReference type="SMART" id="SM00354">
    <property type="entry name" value="HTH_LACI"/>
    <property type="match status" value="1"/>
</dbReference>
<protein>
    <submittedName>
        <fullName evidence="5">Transcriptional regulator</fullName>
    </submittedName>
</protein>
<dbReference type="CDD" id="cd01575">
    <property type="entry name" value="PBP1_GntR"/>
    <property type="match status" value="1"/>
</dbReference>
<dbReference type="PROSITE" id="PS50932">
    <property type="entry name" value="HTH_LACI_2"/>
    <property type="match status" value="1"/>
</dbReference>
<dbReference type="InterPro" id="IPR010982">
    <property type="entry name" value="Lambda_DNA-bd_dom_sf"/>
</dbReference>
<proteinExistence type="predicted"/>
<dbReference type="CDD" id="cd01392">
    <property type="entry name" value="HTH_LacI"/>
    <property type="match status" value="1"/>
</dbReference>
<gene>
    <name evidence="5" type="ORF">TH4_17940</name>
</gene>
<evidence type="ECO:0000256" key="1">
    <source>
        <dbReference type="ARBA" id="ARBA00023015"/>
    </source>
</evidence>
<dbReference type="SUPFAM" id="SSF47413">
    <property type="entry name" value="lambda repressor-like DNA-binding domains"/>
    <property type="match status" value="1"/>
</dbReference>
<dbReference type="Pfam" id="PF13377">
    <property type="entry name" value="Peripla_BP_3"/>
    <property type="match status" value="1"/>
</dbReference>
<accession>A0A853KWD4</accession>
<dbReference type="InterPro" id="IPR046335">
    <property type="entry name" value="LacI/GalR-like_sensor"/>
</dbReference>
<feature type="domain" description="HTH lacI-type" evidence="4">
    <location>
        <begin position="10"/>
        <end position="64"/>
    </location>
</feature>
<name>A0A853KWD4_9PROT</name>
<sequence>MRKRKGAGRPTISDVAERAGVSTITVSRALRDPSKVSDHLRRKINDAVRKLNYVPHSHASALASTRSNVIGVIVPSLTNNVFADTLRAIYDELYQGPFQVQLGNSRYVAKDEERLVRTFLGQGPSAMIVAGVDQTDATRELLENAECPVVQVMDISDDPIDMMVGFSHFEGGRAAGVHLVQKGYKRIGFLGARMDPRSHRRMEGFKEALRSGGRYDPDLMMTTTDSSSVSLGGHLIEQLRKCRPDLDAVFCNNDDMALGALFGCQKAGISVPDEMGIIGFNDLEMMAASYPSLTSIRTDRYQIGKRAVQMIKAVLDGETPEQKIIDLGFELQCRESTMRPKSKAR</sequence>
<reference evidence="5 6" key="1">
    <citation type="submission" date="2014-07" db="EMBL/GenBank/DDBJ databases">
        <title>Draft genome sequence of Thalassospira tepidiphila 1-1B.</title>
        <authorList>
            <person name="Lai Q."/>
            <person name="Shao Z."/>
        </authorList>
    </citation>
    <scope>NUCLEOTIDE SEQUENCE [LARGE SCALE GENOMIC DNA]</scope>
    <source>
        <strain evidence="5 6">MCCC 1A03514</strain>
    </source>
</reference>
<dbReference type="AlphaFoldDB" id="A0A853KWD4"/>
<dbReference type="PANTHER" id="PTHR30146">
    <property type="entry name" value="LACI-RELATED TRANSCRIPTIONAL REPRESSOR"/>
    <property type="match status" value="1"/>
</dbReference>
<keyword evidence="2" id="KW-0238">DNA-binding</keyword>